<dbReference type="InterPro" id="IPR015943">
    <property type="entry name" value="WD40/YVTN_repeat-like_dom_sf"/>
</dbReference>
<proteinExistence type="predicted"/>
<comment type="caution">
    <text evidence="1">The sequence shown here is derived from an EMBL/GenBank/DDBJ whole genome shotgun (WGS) entry which is preliminary data.</text>
</comment>
<dbReference type="PANTHER" id="PTHR31270:SF1">
    <property type="entry name" value="GLUTAMINYL-PEPTIDE CYCLOTRANSFERASE"/>
    <property type="match status" value="1"/>
</dbReference>
<dbReference type="Proteomes" id="UP001165427">
    <property type="component" value="Unassembled WGS sequence"/>
</dbReference>
<protein>
    <submittedName>
        <fullName evidence="1">Glutaminyl-peptide cyclotransferase</fullName>
    </submittedName>
</protein>
<sequence>MRLTGRRQRSVRPGRSLILLGTLCGLFILLPACRTLHPAEADSVPFLTPEIIAVLPHDPTAYTQGLLYHAGHLYESTGRYGRSELRRVDPATGKVLQRVRLEDRFFGEGLARVDDRLIQLTWGEKTALVYDSTTFAPLGRFSYEGEGWGLCYDGRHLYRSDGGSRLMLHAPDTFAVVGALPVTRGGRPVTHLNELACVGSHIYANVFLSDHIVQIDKQSGQVSAVIDGSRLLAPRERDALPADAVLNGIAWDPREAVFYLTGKLWPKMFKVRLE</sequence>
<evidence type="ECO:0000313" key="1">
    <source>
        <dbReference type="EMBL" id="MCJ8500835.1"/>
    </source>
</evidence>
<reference evidence="1" key="1">
    <citation type="submission" date="2022-04" db="EMBL/GenBank/DDBJ databases">
        <title>Desulfatitalea alkaliphila sp. nov., a novel anaerobic sulfate-reducing bacterium isolated from terrestrial mud volcano, Taman Peninsula, Russia.</title>
        <authorList>
            <person name="Khomyakova M.A."/>
            <person name="Merkel A.Y."/>
            <person name="Slobodkin A.I."/>
        </authorList>
    </citation>
    <scope>NUCLEOTIDE SEQUENCE</scope>
    <source>
        <strain evidence="1">M08but</strain>
    </source>
</reference>
<gene>
    <name evidence="1" type="ORF">MRX98_09655</name>
</gene>
<dbReference type="GO" id="GO:0016603">
    <property type="term" value="F:glutaminyl-peptide cyclotransferase activity"/>
    <property type="evidence" value="ECO:0007669"/>
    <property type="project" value="InterPro"/>
</dbReference>
<dbReference type="RefSeq" id="WP_246906421.1">
    <property type="nucleotide sequence ID" value="NZ_JALJRB010000008.1"/>
</dbReference>
<accession>A0AA41UIJ1</accession>
<dbReference type="AlphaFoldDB" id="A0AA41UIJ1"/>
<keyword evidence="2" id="KW-1185">Reference proteome</keyword>
<organism evidence="1 2">
    <name type="scientific">Desulfatitalea alkaliphila</name>
    <dbReference type="NCBI Taxonomy" id="2929485"/>
    <lineage>
        <taxon>Bacteria</taxon>
        <taxon>Pseudomonadati</taxon>
        <taxon>Thermodesulfobacteriota</taxon>
        <taxon>Desulfobacteria</taxon>
        <taxon>Desulfobacterales</taxon>
        <taxon>Desulfosarcinaceae</taxon>
        <taxon>Desulfatitalea</taxon>
    </lineage>
</organism>
<dbReference type="EMBL" id="JALJRB010000008">
    <property type="protein sequence ID" value="MCJ8500835.1"/>
    <property type="molecule type" value="Genomic_DNA"/>
</dbReference>
<dbReference type="SUPFAM" id="SSF50969">
    <property type="entry name" value="YVTN repeat-like/Quinoprotein amine dehydrogenase"/>
    <property type="match status" value="1"/>
</dbReference>
<name>A0AA41UIJ1_9BACT</name>
<dbReference type="InterPro" id="IPR007788">
    <property type="entry name" value="QCT"/>
</dbReference>
<evidence type="ECO:0000313" key="2">
    <source>
        <dbReference type="Proteomes" id="UP001165427"/>
    </source>
</evidence>
<dbReference type="PANTHER" id="PTHR31270">
    <property type="entry name" value="GLUTAMINYL-PEPTIDE CYCLOTRANSFERASE"/>
    <property type="match status" value="1"/>
</dbReference>
<dbReference type="Gene3D" id="2.130.10.10">
    <property type="entry name" value="YVTN repeat-like/Quinoprotein amine dehydrogenase"/>
    <property type="match status" value="1"/>
</dbReference>
<dbReference type="InterPro" id="IPR011044">
    <property type="entry name" value="Quino_amine_DH_bsu"/>
</dbReference>
<dbReference type="Pfam" id="PF05096">
    <property type="entry name" value="Glu_cyclase_2"/>
    <property type="match status" value="1"/>
</dbReference>